<proteinExistence type="predicted"/>
<comment type="caution">
    <text evidence="2">The sequence shown here is derived from an EMBL/GenBank/DDBJ whole genome shotgun (WGS) entry which is preliminary data.</text>
</comment>
<accession>A0A5C7HJQ8</accession>
<feature type="region of interest" description="Disordered" evidence="1">
    <location>
        <begin position="74"/>
        <end position="170"/>
    </location>
</feature>
<dbReference type="EMBL" id="VAHF01000008">
    <property type="protein sequence ID" value="TXG57247.1"/>
    <property type="molecule type" value="Genomic_DNA"/>
</dbReference>
<gene>
    <name evidence="2" type="ORF">EZV62_018560</name>
</gene>
<organism evidence="2 3">
    <name type="scientific">Acer yangbiense</name>
    <dbReference type="NCBI Taxonomy" id="1000413"/>
    <lineage>
        <taxon>Eukaryota</taxon>
        <taxon>Viridiplantae</taxon>
        <taxon>Streptophyta</taxon>
        <taxon>Embryophyta</taxon>
        <taxon>Tracheophyta</taxon>
        <taxon>Spermatophyta</taxon>
        <taxon>Magnoliopsida</taxon>
        <taxon>eudicotyledons</taxon>
        <taxon>Gunneridae</taxon>
        <taxon>Pentapetalae</taxon>
        <taxon>rosids</taxon>
        <taxon>malvids</taxon>
        <taxon>Sapindales</taxon>
        <taxon>Sapindaceae</taxon>
        <taxon>Hippocastanoideae</taxon>
        <taxon>Acereae</taxon>
        <taxon>Acer</taxon>
    </lineage>
</organism>
<reference evidence="3" key="1">
    <citation type="journal article" date="2019" name="Gigascience">
        <title>De novo genome assembly of the endangered Acer yangbiense, a plant species with extremely small populations endemic to Yunnan Province, China.</title>
        <authorList>
            <person name="Yang J."/>
            <person name="Wariss H.M."/>
            <person name="Tao L."/>
            <person name="Zhang R."/>
            <person name="Yun Q."/>
            <person name="Hollingsworth P."/>
            <person name="Dao Z."/>
            <person name="Luo G."/>
            <person name="Guo H."/>
            <person name="Ma Y."/>
            <person name="Sun W."/>
        </authorList>
    </citation>
    <scope>NUCLEOTIDE SEQUENCE [LARGE SCALE GENOMIC DNA]</scope>
    <source>
        <strain evidence="3">cv. Malutang</strain>
    </source>
</reference>
<feature type="compositionally biased region" description="Acidic residues" evidence="1">
    <location>
        <begin position="115"/>
        <end position="138"/>
    </location>
</feature>
<feature type="compositionally biased region" description="Acidic residues" evidence="1">
    <location>
        <begin position="90"/>
        <end position="107"/>
    </location>
</feature>
<evidence type="ECO:0000256" key="1">
    <source>
        <dbReference type="SAM" id="MobiDB-lite"/>
    </source>
</evidence>
<dbReference type="AlphaFoldDB" id="A0A5C7HJQ8"/>
<dbReference type="Proteomes" id="UP000323000">
    <property type="component" value="Chromosome 8"/>
</dbReference>
<sequence>MVEVAATCLLVARATVLAARRSRGWISMHEVLGLEAVVSDKFRKEVQFPWNAKPNINLNQQPNRDPIRQSNLEEEPIVLTDSSSNSDGSIMDDGEDEVPNAMDDSEYEVPNAMDNSEDEVPNAMDDSEDEANVMDDSEHEVPNENIGLGDELPVDSGDENDGLSDVNEDDIVEEDVIDNPVMGIAFRPRDDGRITIEVG</sequence>
<protein>
    <submittedName>
        <fullName evidence="2">Uncharacterized protein</fullName>
    </submittedName>
</protein>
<keyword evidence="3" id="KW-1185">Reference proteome</keyword>
<evidence type="ECO:0000313" key="2">
    <source>
        <dbReference type="EMBL" id="TXG57247.1"/>
    </source>
</evidence>
<name>A0A5C7HJQ8_9ROSI</name>
<feature type="compositionally biased region" description="Acidic residues" evidence="1">
    <location>
        <begin position="152"/>
        <end position="170"/>
    </location>
</feature>
<evidence type="ECO:0000313" key="3">
    <source>
        <dbReference type="Proteomes" id="UP000323000"/>
    </source>
</evidence>